<comment type="caution">
    <text evidence="6">The sequence shown here is derived from an EMBL/GenBank/DDBJ whole genome shotgun (WGS) entry which is preliminary data.</text>
</comment>
<dbReference type="OrthoDB" id="9786619at2"/>
<evidence type="ECO:0000256" key="3">
    <source>
        <dbReference type="ARBA" id="ARBA00022833"/>
    </source>
</evidence>
<dbReference type="PANTHER" id="PTHR33337">
    <property type="entry name" value="GFA DOMAIN-CONTAINING PROTEIN"/>
    <property type="match status" value="1"/>
</dbReference>
<evidence type="ECO:0000256" key="2">
    <source>
        <dbReference type="ARBA" id="ARBA00022723"/>
    </source>
</evidence>
<keyword evidence="3" id="KW-0862">Zinc</keyword>
<accession>L0WCV6</accession>
<proteinExistence type="inferred from homology"/>
<dbReference type="PANTHER" id="PTHR33337:SF40">
    <property type="entry name" value="CENP-V_GFA DOMAIN-CONTAINING PROTEIN-RELATED"/>
    <property type="match status" value="1"/>
</dbReference>
<dbReference type="Gene3D" id="3.90.1590.10">
    <property type="entry name" value="glutathione-dependent formaldehyde- activating enzyme (gfa)"/>
    <property type="match status" value="1"/>
</dbReference>
<evidence type="ECO:0000259" key="5">
    <source>
        <dbReference type="PROSITE" id="PS51891"/>
    </source>
</evidence>
<gene>
    <name evidence="6" type="ORF">A11A3_07178</name>
</gene>
<dbReference type="PATRIC" id="fig|1177179.3.peg.1442"/>
<dbReference type="SUPFAM" id="SSF51316">
    <property type="entry name" value="Mss4-like"/>
    <property type="match status" value="1"/>
</dbReference>
<dbReference type="AlphaFoldDB" id="L0WCV6"/>
<evidence type="ECO:0000256" key="4">
    <source>
        <dbReference type="ARBA" id="ARBA00023239"/>
    </source>
</evidence>
<dbReference type="GO" id="GO:0016846">
    <property type="term" value="F:carbon-sulfur lyase activity"/>
    <property type="evidence" value="ECO:0007669"/>
    <property type="project" value="InterPro"/>
</dbReference>
<keyword evidence="7" id="KW-1185">Reference proteome</keyword>
<dbReference type="STRING" id="1177179.A11A3_07178"/>
<dbReference type="InterPro" id="IPR006913">
    <property type="entry name" value="CENP-V/GFA"/>
</dbReference>
<feature type="domain" description="CENP-V/GFA" evidence="5">
    <location>
        <begin position="8"/>
        <end position="118"/>
    </location>
</feature>
<dbReference type="InterPro" id="IPR011057">
    <property type="entry name" value="Mss4-like_sf"/>
</dbReference>
<dbReference type="eggNOG" id="COG3791">
    <property type="taxonomic scope" value="Bacteria"/>
</dbReference>
<keyword evidence="2" id="KW-0479">Metal-binding</keyword>
<dbReference type="PROSITE" id="PS51891">
    <property type="entry name" value="CENP_V_GFA"/>
    <property type="match status" value="1"/>
</dbReference>
<evidence type="ECO:0000313" key="6">
    <source>
        <dbReference type="EMBL" id="EKF74786.1"/>
    </source>
</evidence>
<dbReference type="GO" id="GO:0046872">
    <property type="term" value="F:metal ion binding"/>
    <property type="evidence" value="ECO:0007669"/>
    <property type="project" value="UniProtKB-KW"/>
</dbReference>
<evidence type="ECO:0000256" key="1">
    <source>
        <dbReference type="ARBA" id="ARBA00005495"/>
    </source>
</evidence>
<dbReference type="Proteomes" id="UP000010164">
    <property type="component" value="Unassembled WGS sequence"/>
</dbReference>
<name>L0WCV6_9GAMM</name>
<comment type="similarity">
    <text evidence="1">Belongs to the Gfa family.</text>
</comment>
<organism evidence="6 7">
    <name type="scientific">Alcanivorax hongdengensis A-11-3</name>
    <dbReference type="NCBI Taxonomy" id="1177179"/>
    <lineage>
        <taxon>Bacteria</taxon>
        <taxon>Pseudomonadati</taxon>
        <taxon>Pseudomonadota</taxon>
        <taxon>Gammaproteobacteria</taxon>
        <taxon>Oceanospirillales</taxon>
        <taxon>Alcanivoracaceae</taxon>
        <taxon>Alcanivorax</taxon>
    </lineage>
</organism>
<sequence length="138" mass="15499">MSETAYPVYGACQCGQVRYRLLAAPRMVVACHCRECQKLSTSAFSITAVVAADDLIFEGTLRHWERTADSGNINAAAFCPDCGNRIYHYDPAQPDIIKLKPSNLDDTRLIQPQAHVWVSEKQAWFEIPEGVPQFDRQP</sequence>
<dbReference type="RefSeq" id="WP_008928616.1">
    <property type="nucleotide sequence ID" value="NZ_AMRJ01000008.1"/>
</dbReference>
<protein>
    <submittedName>
        <fullName evidence="6">Glutathione-dependent formaldehyde-activating protein</fullName>
    </submittedName>
</protein>
<dbReference type="EMBL" id="AMRJ01000008">
    <property type="protein sequence ID" value="EKF74786.1"/>
    <property type="molecule type" value="Genomic_DNA"/>
</dbReference>
<keyword evidence="4" id="KW-0456">Lyase</keyword>
<reference evidence="6 7" key="1">
    <citation type="journal article" date="2012" name="J. Bacteriol.">
        <title>Genome Sequence of the Alkane-Degrading Bacterium Alcanivorax hongdengensis Type Strain A-11-3.</title>
        <authorList>
            <person name="Lai Q."/>
            <person name="Shao Z."/>
        </authorList>
    </citation>
    <scope>NUCLEOTIDE SEQUENCE [LARGE SCALE GENOMIC DNA]</scope>
    <source>
        <strain evidence="6 7">A-11-3</strain>
    </source>
</reference>
<dbReference type="Pfam" id="PF04828">
    <property type="entry name" value="GFA"/>
    <property type="match status" value="1"/>
</dbReference>
<evidence type="ECO:0000313" key="7">
    <source>
        <dbReference type="Proteomes" id="UP000010164"/>
    </source>
</evidence>